<dbReference type="GO" id="GO:0071949">
    <property type="term" value="F:FAD binding"/>
    <property type="evidence" value="ECO:0007669"/>
    <property type="project" value="InterPro"/>
</dbReference>
<dbReference type="Gene3D" id="3.50.50.60">
    <property type="entry name" value="FAD/NAD(P)-binding domain"/>
    <property type="match status" value="1"/>
</dbReference>
<accession>A0A1G7A1U4</accession>
<dbReference type="Pfam" id="PF01494">
    <property type="entry name" value="FAD_binding_3"/>
    <property type="match status" value="1"/>
</dbReference>
<dbReference type="OrthoDB" id="103324at2"/>
<dbReference type="EMBL" id="FNAG01000018">
    <property type="protein sequence ID" value="SDE08721.1"/>
    <property type="molecule type" value="Genomic_DNA"/>
</dbReference>
<dbReference type="STRING" id="265719.SAMN04488509_1182"/>
<evidence type="ECO:0000313" key="3">
    <source>
        <dbReference type="Proteomes" id="UP000199603"/>
    </source>
</evidence>
<dbReference type="AlphaFoldDB" id="A0A1G7A1U4"/>
<dbReference type="PANTHER" id="PTHR43747">
    <property type="entry name" value="FAD-BINDING PROTEIN"/>
    <property type="match status" value="1"/>
</dbReference>
<dbReference type="InterPro" id="IPR002938">
    <property type="entry name" value="FAD-bd"/>
</dbReference>
<proteinExistence type="predicted"/>
<dbReference type="PANTHER" id="PTHR43747:SF1">
    <property type="entry name" value="SLR1998 PROTEIN"/>
    <property type="match status" value="1"/>
</dbReference>
<dbReference type="RefSeq" id="WP_091245674.1">
    <property type="nucleotide sequence ID" value="NZ_FNAG01000018.1"/>
</dbReference>
<keyword evidence="3" id="KW-1185">Reference proteome</keyword>
<dbReference type="InterPro" id="IPR050816">
    <property type="entry name" value="Flavin-dep_Halogenase_NPB"/>
</dbReference>
<organism evidence="2 3">
    <name type="scientific">Aquimonas voraii</name>
    <dbReference type="NCBI Taxonomy" id="265719"/>
    <lineage>
        <taxon>Bacteria</taxon>
        <taxon>Pseudomonadati</taxon>
        <taxon>Pseudomonadota</taxon>
        <taxon>Gammaproteobacteria</taxon>
        <taxon>Lysobacterales</taxon>
        <taxon>Lysobacteraceae</taxon>
        <taxon>Aquimonas</taxon>
    </lineage>
</organism>
<dbReference type="PRINTS" id="PR00420">
    <property type="entry name" value="RNGMNOXGNASE"/>
</dbReference>
<dbReference type="InterPro" id="IPR036188">
    <property type="entry name" value="FAD/NAD-bd_sf"/>
</dbReference>
<evidence type="ECO:0000313" key="2">
    <source>
        <dbReference type="EMBL" id="SDE08721.1"/>
    </source>
</evidence>
<feature type="domain" description="FAD-binding" evidence="1">
    <location>
        <begin position="14"/>
        <end position="346"/>
    </location>
</feature>
<sequence length="435" mass="47850">MSSSVARDLPDPLDVAVIGGGPAGSTAATLLARAGWRVGLFEKGRHPRFHIGESLLPMNLPILERLGVLAEVEAIGVRKPAADFPADIGGYNSFPFARALGDVPDHAFQVRRDQFDELLFANATAAGAEAHEGIEVLGIERLESGRSRLRLRVDGDERCLEARYVVDASGRDTLLGRQFDLKRANPRHRSAAVYAHFRGVARQPGEAAGNITIYRLPSGWMWMIPLPHDVMSVGAVCTPEYLKTRRGPLDQFLLDTILKHPDAARRMQGAERISEPEATGNYSYACGRIAGPGWVMAGDAYAFVDPIFSSGVFLAMHGAERAAELVDAVLREPSRETALQQAYRRRIDGGIGVFSWFIERFTTPVMRELFQNPRNVWQIEQAVIAMLAGNVFDDRAVLKRLRAFRVIYAVTALLQKLRGERRAPSLPASARTEAA</sequence>
<protein>
    <submittedName>
        <fullName evidence="2">Dehydrogenase (Flavoprotein)</fullName>
    </submittedName>
</protein>
<dbReference type="SUPFAM" id="SSF51905">
    <property type="entry name" value="FAD/NAD(P)-binding domain"/>
    <property type="match status" value="1"/>
</dbReference>
<name>A0A1G7A1U4_9GAMM</name>
<reference evidence="2 3" key="1">
    <citation type="submission" date="2016-10" db="EMBL/GenBank/DDBJ databases">
        <authorList>
            <person name="de Groot N.N."/>
        </authorList>
    </citation>
    <scope>NUCLEOTIDE SEQUENCE [LARGE SCALE GENOMIC DNA]</scope>
    <source>
        <strain evidence="2 3">DSM 16957</strain>
    </source>
</reference>
<gene>
    <name evidence="2" type="ORF">SAMN04488509_1182</name>
</gene>
<evidence type="ECO:0000259" key="1">
    <source>
        <dbReference type="Pfam" id="PF01494"/>
    </source>
</evidence>
<dbReference type="Proteomes" id="UP000199603">
    <property type="component" value="Unassembled WGS sequence"/>
</dbReference>